<reference evidence="2 3" key="1">
    <citation type="submission" date="2019-05" db="EMBL/GenBank/DDBJ databases">
        <title>Another draft genome of Portunus trituberculatus and its Hox gene families provides insights of decapod evolution.</title>
        <authorList>
            <person name="Jeong J.-H."/>
            <person name="Song I."/>
            <person name="Kim S."/>
            <person name="Choi T."/>
            <person name="Kim D."/>
            <person name="Ryu S."/>
            <person name="Kim W."/>
        </authorList>
    </citation>
    <scope>NUCLEOTIDE SEQUENCE [LARGE SCALE GENOMIC DNA]</scope>
    <source>
        <tissue evidence="2">Muscle</tissue>
    </source>
</reference>
<evidence type="ECO:0000313" key="3">
    <source>
        <dbReference type="Proteomes" id="UP000324222"/>
    </source>
</evidence>
<sequence>MNLKVARGQPDNHAPRVNQVKNKHSVHLVEKVDRSKKKTKPETSQEYPGASAGVWDSNAGQAPRWTSGGHEPRRTIAGRENGPEDWRNLMSLKDSHFKELTRALEHPHGVADALALAALHGNETLMFQE</sequence>
<name>A0A5B7FYY5_PORTR</name>
<dbReference type="Proteomes" id="UP000324222">
    <property type="component" value="Unassembled WGS sequence"/>
</dbReference>
<dbReference type="EMBL" id="VSRR010009377">
    <property type="protein sequence ID" value="MPC50243.1"/>
    <property type="molecule type" value="Genomic_DNA"/>
</dbReference>
<comment type="caution">
    <text evidence="2">The sequence shown here is derived from an EMBL/GenBank/DDBJ whole genome shotgun (WGS) entry which is preliminary data.</text>
</comment>
<evidence type="ECO:0000313" key="2">
    <source>
        <dbReference type="EMBL" id="MPC50243.1"/>
    </source>
</evidence>
<gene>
    <name evidence="2" type="ORF">E2C01_044067</name>
</gene>
<protein>
    <submittedName>
        <fullName evidence="2">Uncharacterized protein</fullName>
    </submittedName>
</protein>
<proteinExistence type="predicted"/>
<keyword evidence="3" id="KW-1185">Reference proteome</keyword>
<accession>A0A5B7FYY5</accession>
<dbReference type="AlphaFoldDB" id="A0A5B7FYY5"/>
<organism evidence="2 3">
    <name type="scientific">Portunus trituberculatus</name>
    <name type="common">Swimming crab</name>
    <name type="synonym">Neptunus trituberculatus</name>
    <dbReference type="NCBI Taxonomy" id="210409"/>
    <lineage>
        <taxon>Eukaryota</taxon>
        <taxon>Metazoa</taxon>
        <taxon>Ecdysozoa</taxon>
        <taxon>Arthropoda</taxon>
        <taxon>Crustacea</taxon>
        <taxon>Multicrustacea</taxon>
        <taxon>Malacostraca</taxon>
        <taxon>Eumalacostraca</taxon>
        <taxon>Eucarida</taxon>
        <taxon>Decapoda</taxon>
        <taxon>Pleocyemata</taxon>
        <taxon>Brachyura</taxon>
        <taxon>Eubrachyura</taxon>
        <taxon>Portunoidea</taxon>
        <taxon>Portunidae</taxon>
        <taxon>Portuninae</taxon>
        <taxon>Portunus</taxon>
    </lineage>
</organism>
<evidence type="ECO:0000256" key="1">
    <source>
        <dbReference type="SAM" id="MobiDB-lite"/>
    </source>
</evidence>
<feature type="region of interest" description="Disordered" evidence="1">
    <location>
        <begin position="1"/>
        <end position="82"/>
    </location>
</feature>